<feature type="region of interest" description="Disordered" evidence="1">
    <location>
        <begin position="169"/>
        <end position="240"/>
    </location>
</feature>
<feature type="compositionally biased region" description="Basic and acidic residues" evidence="1">
    <location>
        <begin position="84"/>
        <end position="127"/>
    </location>
</feature>
<feature type="compositionally biased region" description="Basic and acidic residues" evidence="1">
    <location>
        <begin position="183"/>
        <end position="211"/>
    </location>
</feature>
<evidence type="ECO:0000313" key="3">
    <source>
        <dbReference type="EMBL" id="MBB3711473.1"/>
    </source>
</evidence>
<evidence type="ECO:0000313" key="4">
    <source>
        <dbReference type="Proteomes" id="UP000576152"/>
    </source>
</evidence>
<feature type="region of interest" description="Disordered" evidence="1">
    <location>
        <begin position="51"/>
        <end position="127"/>
    </location>
</feature>
<organism evidence="3 4">
    <name type="scientific">Limimaricola variabilis</name>
    <dbReference type="NCBI Taxonomy" id="1492771"/>
    <lineage>
        <taxon>Bacteria</taxon>
        <taxon>Pseudomonadati</taxon>
        <taxon>Pseudomonadota</taxon>
        <taxon>Alphaproteobacteria</taxon>
        <taxon>Rhodobacterales</taxon>
        <taxon>Paracoccaceae</taxon>
        <taxon>Limimaricola</taxon>
    </lineage>
</organism>
<feature type="chain" id="PRO_5047210156" evidence="2">
    <location>
        <begin position="22"/>
        <end position="335"/>
    </location>
</feature>
<gene>
    <name evidence="3" type="ORF">FHS00_001035</name>
</gene>
<dbReference type="EMBL" id="JACIBX010000002">
    <property type="protein sequence ID" value="MBB3711473.1"/>
    <property type="molecule type" value="Genomic_DNA"/>
</dbReference>
<accession>A0ABR6HM01</accession>
<evidence type="ECO:0000256" key="1">
    <source>
        <dbReference type="SAM" id="MobiDB-lite"/>
    </source>
</evidence>
<sequence>MARRLIAATLSLSLALTGVSAAPARAQSDENMGRLIGSLVAIGVIGAAAKKERDKEREKAAKEREKAAKKAAKEDRKAAKKAAKAREEAREERHEAEEERREALEEAREERREALEEAAEAAREGGTDARTRAALGALSAIVAGQGAEAGVAALAREFGLDLGGPQAEARAQAEAQAQAEARAAAEKEARRAEIERQAEAARRAEIERAAEAQRQAAAQTAPRASTAEQLPPIPRSEVTPDLLRDWQPSASSAATPMPQTTTPVATGEIPFACLRRAQTGFEAASVVDGDCLDDYPVLARSLPLDCAVTGRDGERITSGYDTQCLRGRGYRVAVR</sequence>
<keyword evidence="2" id="KW-0732">Signal</keyword>
<dbReference type="Proteomes" id="UP000576152">
    <property type="component" value="Unassembled WGS sequence"/>
</dbReference>
<feature type="compositionally biased region" description="Low complexity" evidence="1">
    <location>
        <begin position="169"/>
        <end position="182"/>
    </location>
</feature>
<feature type="compositionally biased region" description="Basic and acidic residues" evidence="1">
    <location>
        <begin position="51"/>
        <end position="77"/>
    </location>
</feature>
<protein>
    <submittedName>
        <fullName evidence="3">Skp family chaperone for outer membrane proteins</fullName>
    </submittedName>
</protein>
<proteinExistence type="predicted"/>
<evidence type="ECO:0000256" key="2">
    <source>
        <dbReference type="SAM" id="SignalP"/>
    </source>
</evidence>
<reference evidence="3 4" key="1">
    <citation type="submission" date="2020-08" db="EMBL/GenBank/DDBJ databases">
        <title>Genomic Encyclopedia of Type Strains, Phase III (KMG-III): the genomes of soil and plant-associated and newly described type strains.</title>
        <authorList>
            <person name="Whitman W."/>
        </authorList>
    </citation>
    <scope>NUCLEOTIDE SEQUENCE [LARGE SCALE GENOMIC DNA]</scope>
    <source>
        <strain evidence="3 4">CECT 8572</strain>
    </source>
</reference>
<feature type="compositionally biased region" description="Low complexity" evidence="1">
    <location>
        <begin position="212"/>
        <end position="228"/>
    </location>
</feature>
<name>A0ABR6HM01_9RHOB</name>
<feature type="signal peptide" evidence="2">
    <location>
        <begin position="1"/>
        <end position="21"/>
    </location>
</feature>
<keyword evidence="4" id="KW-1185">Reference proteome</keyword>
<comment type="caution">
    <text evidence="3">The sequence shown here is derived from an EMBL/GenBank/DDBJ whole genome shotgun (WGS) entry which is preliminary data.</text>
</comment>
<dbReference type="RefSeq" id="WP_183470488.1">
    <property type="nucleotide sequence ID" value="NZ_JACIBX010000002.1"/>
</dbReference>